<dbReference type="AlphaFoldDB" id="A0A318E7K9"/>
<protein>
    <submittedName>
        <fullName evidence="2">Uncharacterized protein</fullName>
    </submittedName>
</protein>
<evidence type="ECO:0000313" key="2">
    <source>
        <dbReference type="EMBL" id="PXV67677.1"/>
    </source>
</evidence>
<sequence length="426" mass="48117">MSLGYLRRVSPEEESTLDKLHNYMNRLLPNITLSFLDDIEPSLREAAHRYWHFSIRSQSLVFHETVPALAAAFGFEREYDLRVALAKNSTALCDPLPGCDQHAPFAIRSRSELVVTVRDQICPTCRSSRQKREIERRMEEARIERERELLLELNKRLEAKAVHGAAREIELNAHISNPWLLLLLYSWLQSSVAPNDPAFPLARSYEVLQEIRRQLLNAGLVTIDLDASPLCSFELNAGRLTFNPADVVLRSSPLTILGTPVSGDHAGLEGFGYWLRELFEGHWDDLVIQSIALAVTDYFFADCKAHHLRLHPAYDQIYPSVLRLTQFYGFGIATASAFRVVRRAVSWTAKGQAYPKVVAGTMVKWLAEFVDKPETANFNPFTLELKHRIGVLTAIGDLRGIPLSQLSGIRSSTTRETPAASSHNKW</sequence>
<name>A0A318E7K9_9GAMM</name>
<dbReference type="Proteomes" id="UP000248330">
    <property type="component" value="Unassembled WGS sequence"/>
</dbReference>
<dbReference type="EMBL" id="QICN01000005">
    <property type="protein sequence ID" value="PXV67677.1"/>
    <property type="molecule type" value="Genomic_DNA"/>
</dbReference>
<proteinExistence type="predicted"/>
<evidence type="ECO:0000256" key="1">
    <source>
        <dbReference type="SAM" id="Coils"/>
    </source>
</evidence>
<keyword evidence="1" id="KW-0175">Coiled coil</keyword>
<gene>
    <name evidence="2" type="ORF">C8D93_10531</name>
</gene>
<feature type="coiled-coil region" evidence="1">
    <location>
        <begin position="131"/>
        <end position="160"/>
    </location>
</feature>
<evidence type="ECO:0000313" key="3">
    <source>
        <dbReference type="Proteomes" id="UP000248330"/>
    </source>
</evidence>
<organism evidence="2 3">
    <name type="scientific">Sinimarinibacterium flocculans</name>
    <dbReference type="NCBI Taxonomy" id="985250"/>
    <lineage>
        <taxon>Bacteria</taxon>
        <taxon>Pseudomonadati</taxon>
        <taxon>Pseudomonadota</taxon>
        <taxon>Gammaproteobacteria</taxon>
        <taxon>Nevskiales</taxon>
        <taxon>Nevskiaceae</taxon>
        <taxon>Sinimarinibacterium</taxon>
    </lineage>
</organism>
<keyword evidence="3" id="KW-1185">Reference proteome</keyword>
<reference evidence="2 3" key="1">
    <citation type="submission" date="2018-04" db="EMBL/GenBank/DDBJ databases">
        <title>Genomic Encyclopedia of Type Strains, Phase IV (KMG-IV): sequencing the most valuable type-strain genomes for metagenomic binning, comparative biology and taxonomic classification.</title>
        <authorList>
            <person name="Goeker M."/>
        </authorList>
    </citation>
    <scope>NUCLEOTIDE SEQUENCE [LARGE SCALE GENOMIC DNA]</scope>
    <source>
        <strain evidence="2 3">DSM 104150</strain>
    </source>
</reference>
<accession>A0A318E7K9</accession>
<comment type="caution">
    <text evidence="2">The sequence shown here is derived from an EMBL/GenBank/DDBJ whole genome shotgun (WGS) entry which is preliminary data.</text>
</comment>